<evidence type="ECO:0000313" key="6">
    <source>
        <dbReference type="Proteomes" id="UP000630594"/>
    </source>
</evidence>
<keyword evidence="2" id="KW-0812">Transmembrane</keyword>
<keyword evidence="6" id="KW-1185">Reference proteome</keyword>
<reference evidence="4 5" key="1">
    <citation type="journal article" date="2008" name="Int. J. Syst. Evol. Microbiol.">
        <title>Nocardioides daphniae sp. nov., isolated from Daphnia cucullata (Crustacea: Cladocera).</title>
        <authorList>
            <person name="Toth E.M."/>
            <person name="Keki Z."/>
            <person name="Homonnay Z.G."/>
            <person name="Borsodi A.K."/>
            <person name="Marialigeti K."/>
            <person name="Schumann P."/>
        </authorList>
    </citation>
    <scope>NUCLEOTIDE SEQUENCE [LARGE SCALE GENOMIC DNA]</scope>
    <source>
        <strain evidence="4 5">JCM 16608</strain>
    </source>
</reference>
<organism evidence="4 5">
    <name type="scientific">Nocardioides daphniae</name>
    <dbReference type="NCBI Taxonomy" id="402297"/>
    <lineage>
        <taxon>Bacteria</taxon>
        <taxon>Bacillati</taxon>
        <taxon>Actinomycetota</taxon>
        <taxon>Actinomycetes</taxon>
        <taxon>Propionibacteriales</taxon>
        <taxon>Nocardioidaceae</taxon>
        <taxon>Nocardioides</taxon>
    </lineage>
</organism>
<dbReference type="Proteomes" id="UP000630594">
    <property type="component" value="Unassembled WGS sequence"/>
</dbReference>
<reference evidence="3" key="5">
    <citation type="submission" date="2024-05" db="EMBL/GenBank/DDBJ databases">
        <authorList>
            <person name="Sun Q."/>
            <person name="Sedlacek I."/>
        </authorList>
    </citation>
    <scope>NUCLEOTIDE SEQUENCE</scope>
    <source>
        <strain evidence="3">CCM 7403</strain>
    </source>
</reference>
<evidence type="ECO:0000313" key="4">
    <source>
        <dbReference type="EMBL" id="QCC76237.1"/>
    </source>
</evidence>
<dbReference type="AlphaFoldDB" id="A0A4V1CW70"/>
<feature type="compositionally biased region" description="Basic and acidic residues" evidence="1">
    <location>
        <begin position="1"/>
        <end position="11"/>
    </location>
</feature>
<dbReference type="RefSeq" id="WP_135831286.1">
    <property type="nucleotide sequence ID" value="NZ_BMCK01000001.1"/>
</dbReference>
<dbReference type="KEGG" id="ndp:E2C04_01685"/>
<keyword evidence="2" id="KW-0472">Membrane</keyword>
<reference evidence="3" key="2">
    <citation type="journal article" date="2014" name="Int. J. Syst. Evol. Microbiol.">
        <title>Complete genome of a new Firmicutes species belonging to the dominant human colonic microbiota ('Ruminococcus bicirculans') reveals two chromosomes and a selective capacity to utilize plant glucans.</title>
        <authorList>
            <consortium name="NISC Comparative Sequencing Program"/>
            <person name="Wegmann U."/>
            <person name="Louis P."/>
            <person name="Goesmann A."/>
            <person name="Henrissat B."/>
            <person name="Duncan S.H."/>
            <person name="Flint H.J."/>
        </authorList>
    </citation>
    <scope>NUCLEOTIDE SEQUENCE</scope>
    <source>
        <strain evidence="3">CCM 7403</strain>
    </source>
</reference>
<protein>
    <submittedName>
        <fullName evidence="4">Uncharacterized protein</fullName>
    </submittedName>
</protein>
<sequence>MGESTEQDRQAAGRTPRRASPVASVAMLLVAGIVWFFLHNLADLHYAVDLLLAAVAGGIAGFVVQEVAGRRRGQA</sequence>
<feature type="transmembrane region" description="Helical" evidence="2">
    <location>
        <begin position="21"/>
        <end position="38"/>
    </location>
</feature>
<reference evidence="4" key="4">
    <citation type="submission" date="2019-03" db="EMBL/GenBank/DDBJ databases">
        <authorList>
            <person name="Huang Y."/>
        </authorList>
    </citation>
    <scope>NUCLEOTIDE SEQUENCE</scope>
    <source>
        <strain evidence="4">JCM 16608</strain>
    </source>
</reference>
<keyword evidence="2" id="KW-1133">Transmembrane helix</keyword>
<gene>
    <name evidence="4" type="ORF">E2C04_01685</name>
    <name evidence="3" type="ORF">GCM10007231_04480</name>
</gene>
<evidence type="ECO:0000256" key="2">
    <source>
        <dbReference type="SAM" id="Phobius"/>
    </source>
</evidence>
<reference evidence="6" key="3">
    <citation type="journal article" date="2019" name="Int. J. Syst. Evol. Microbiol.">
        <title>The Global Catalogue of Microorganisms (GCM) 10K type strain sequencing project: providing services to taxonomists for standard genome sequencing and annotation.</title>
        <authorList>
            <consortium name="The Broad Institute Genomics Platform"/>
            <consortium name="The Broad Institute Genome Sequencing Center for Infectious Disease"/>
            <person name="Wu L."/>
            <person name="Ma J."/>
        </authorList>
    </citation>
    <scope>NUCLEOTIDE SEQUENCE [LARGE SCALE GENOMIC DNA]</scope>
    <source>
        <strain evidence="6">CCM 7403</strain>
    </source>
</reference>
<evidence type="ECO:0000256" key="1">
    <source>
        <dbReference type="SAM" id="MobiDB-lite"/>
    </source>
</evidence>
<feature type="transmembrane region" description="Helical" evidence="2">
    <location>
        <begin position="44"/>
        <end position="64"/>
    </location>
</feature>
<dbReference type="Proteomes" id="UP000297025">
    <property type="component" value="Chromosome"/>
</dbReference>
<proteinExistence type="predicted"/>
<evidence type="ECO:0000313" key="5">
    <source>
        <dbReference type="Proteomes" id="UP000297025"/>
    </source>
</evidence>
<evidence type="ECO:0000313" key="3">
    <source>
        <dbReference type="EMBL" id="GGD08739.1"/>
    </source>
</evidence>
<accession>A0A4V1CW70</accession>
<dbReference type="EMBL" id="BMCK01000001">
    <property type="protein sequence ID" value="GGD08739.1"/>
    <property type="molecule type" value="Genomic_DNA"/>
</dbReference>
<feature type="region of interest" description="Disordered" evidence="1">
    <location>
        <begin position="1"/>
        <end position="20"/>
    </location>
</feature>
<name>A0A4V1CW70_9ACTN</name>
<dbReference type="EMBL" id="CP038462">
    <property type="protein sequence ID" value="QCC76237.1"/>
    <property type="molecule type" value="Genomic_DNA"/>
</dbReference>
<dbReference type="OrthoDB" id="9949256at2"/>